<proteinExistence type="predicted"/>
<protein>
    <submittedName>
        <fullName evidence="1">Uncharacterized protein</fullName>
    </submittedName>
</protein>
<organism evidence="1">
    <name type="scientific">Herbaspirillum huttiense subsp. nephrolepidis</name>
    <dbReference type="NCBI Taxonomy" id="3075126"/>
    <lineage>
        <taxon>Bacteria</taxon>
        <taxon>Pseudomonadati</taxon>
        <taxon>Pseudomonadota</taxon>
        <taxon>Betaproteobacteria</taxon>
        <taxon>Burkholderiales</taxon>
        <taxon>Oxalobacteraceae</taxon>
        <taxon>Herbaspirillum</taxon>
    </lineage>
</organism>
<evidence type="ECO:0000313" key="1">
    <source>
        <dbReference type="EMBL" id="MDT0339337.1"/>
    </source>
</evidence>
<gene>
    <name evidence="1" type="ORF">RJN63_21055</name>
</gene>
<sequence length="167" mass="18495">MANQKLSEILALAIRPALSLLPPGLNSIEALIMLLAIGLQESRFEARRQMGNGPARSFWQFELGTKESRGGVWGVYLHRTSRPLLERLCAALKVPFTPQAIYAAMEHNDILAAGVARLMLFTDAQRLPAANDADAAWTAYLRIWRPGKPHPETWPAYHAQALQEVVG</sequence>
<dbReference type="AlphaFoldDB" id="A0AAE4KA67"/>
<reference evidence="1" key="1">
    <citation type="submission" date="2023-02" db="EMBL/GenBank/DDBJ databases">
        <title>Description of Herbaspirillum huttiense subsp. nephrolepsisexaltata and Herbaspirillum huttiense subsp. lycopersicon.</title>
        <authorList>
            <person name="Poudel M."/>
            <person name="Sharma A."/>
            <person name="Goss E."/>
            <person name="Tapia J.H."/>
            <person name="Harmon C.M."/>
            <person name="Jones J.B."/>
        </authorList>
    </citation>
    <scope>NUCLEOTIDE SEQUENCE</scope>
    <source>
        <strain evidence="1">NC40101</strain>
    </source>
</reference>
<dbReference type="RefSeq" id="WP_310835951.1">
    <property type="nucleotide sequence ID" value="NZ_JAVLSM010000002.1"/>
</dbReference>
<accession>A0AAE4KA67</accession>
<name>A0AAE4KA67_9BURK</name>
<dbReference type="EMBL" id="JAVRAA010000012">
    <property type="protein sequence ID" value="MDT0339337.1"/>
    <property type="molecule type" value="Genomic_DNA"/>
</dbReference>
<comment type="caution">
    <text evidence="1">The sequence shown here is derived from an EMBL/GenBank/DDBJ whole genome shotgun (WGS) entry which is preliminary data.</text>
</comment>